<dbReference type="InterPro" id="IPR003607">
    <property type="entry name" value="HD/PDEase_dom"/>
</dbReference>
<dbReference type="Pfam" id="PF08448">
    <property type="entry name" value="PAS_4"/>
    <property type="match status" value="1"/>
</dbReference>
<reference evidence="1" key="1">
    <citation type="submission" date="2021-01" db="EMBL/GenBank/DDBJ databases">
        <title>Draft genome sequence of Acholeplasmataceae bacterium strain Mahy22.</title>
        <authorList>
            <person name="Watanabe M."/>
            <person name="Kojima H."/>
            <person name="Fukui M."/>
        </authorList>
    </citation>
    <scope>NUCLEOTIDE SEQUENCE</scope>
    <source>
        <strain evidence="1">Mahy22</strain>
    </source>
</reference>
<dbReference type="PANTHER" id="PTHR43155">
    <property type="entry name" value="CYCLIC DI-GMP PHOSPHODIESTERASE PA4108-RELATED"/>
    <property type="match status" value="1"/>
</dbReference>
<dbReference type="Pfam" id="PF00990">
    <property type="entry name" value="GGDEF"/>
    <property type="match status" value="1"/>
</dbReference>
<dbReference type="InterPro" id="IPR000014">
    <property type="entry name" value="PAS"/>
</dbReference>
<gene>
    <name evidence="1" type="ORF">MPAN_001340</name>
</gene>
<organism evidence="1 2">
    <name type="scientific">Mariniplasma anaerobium</name>
    <dbReference type="NCBI Taxonomy" id="2735436"/>
    <lineage>
        <taxon>Bacteria</taxon>
        <taxon>Bacillati</taxon>
        <taxon>Mycoplasmatota</taxon>
        <taxon>Mollicutes</taxon>
        <taxon>Acholeplasmatales</taxon>
        <taxon>Acholeplasmataceae</taxon>
        <taxon>Mariniplasma</taxon>
    </lineage>
</organism>
<dbReference type="InterPro" id="IPR035965">
    <property type="entry name" value="PAS-like_dom_sf"/>
</dbReference>
<protein>
    <recommendedName>
        <fullName evidence="3">Diguanylate cyclase</fullName>
    </recommendedName>
</protein>
<dbReference type="Pfam" id="PF13487">
    <property type="entry name" value="HD_5"/>
    <property type="match status" value="1"/>
</dbReference>
<dbReference type="SMART" id="SM00091">
    <property type="entry name" value="PAS"/>
    <property type="match status" value="1"/>
</dbReference>
<evidence type="ECO:0000313" key="2">
    <source>
        <dbReference type="Proteomes" id="UP000620133"/>
    </source>
</evidence>
<dbReference type="Gene3D" id="1.10.3210.10">
    <property type="entry name" value="Hypothetical protein af1432"/>
    <property type="match status" value="1"/>
</dbReference>
<dbReference type="Gene3D" id="3.30.70.270">
    <property type="match status" value="1"/>
</dbReference>
<dbReference type="PANTHER" id="PTHR43155:SF2">
    <property type="entry name" value="CYCLIC DI-GMP PHOSPHODIESTERASE PA4108"/>
    <property type="match status" value="1"/>
</dbReference>
<dbReference type="InterPro" id="IPR000160">
    <property type="entry name" value="GGDEF_dom"/>
</dbReference>
<dbReference type="PROSITE" id="PS51832">
    <property type="entry name" value="HD_GYP"/>
    <property type="match status" value="1"/>
</dbReference>
<dbReference type="InterPro" id="IPR000700">
    <property type="entry name" value="PAS-assoc_C"/>
</dbReference>
<dbReference type="CDD" id="cd01949">
    <property type="entry name" value="GGDEF"/>
    <property type="match status" value="1"/>
</dbReference>
<dbReference type="InterPro" id="IPR013656">
    <property type="entry name" value="PAS_4"/>
</dbReference>
<dbReference type="AlphaFoldDB" id="A0A7U9TK58"/>
<dbReference type="PROSITE" id="PS50887">
    <property type="entry name" value="GGDEF"/>
    <property type="match status" value="1"/>
</dbReference>
<dbReference type="InterPro" id="IPR029787">
    <property type="entry name" value="Nucleotide_cyclase"/>
</dbReference>
<dbReference type="CDD" id="cd00077">
    <property type="entry name" value="HDc"/>
    <property type="match status" value="1"/>
</dbReference>
<accession>A0A7U9TK58</accession>
<dbReference type="RefSeq" id="WP_176239111.1">
    <property type="nucleotide sequence ID" value="NZ_AP024412.1"/>
</dbReference>
<dbReference type="SMART" id="SM00267">
    <property type="entry name" value="GGDEF"/>
    <property type="match status" value="1"/>
</dbReference>
<dbReference type="SMART" id="SM00471">
    <property type="entry name" value="HDc"/>
    <property type="match status" value="1"/>
</dbReference>
<dbReference type="EMBL" id="AP024412">
    <property type="protein sequence ID" value="BCR35241.1"/>
    <property type="molecule type" value="Genomic_DNA"/>
</dbReference>
<dbReference type="PROSITE" id="PS50113">
    <property type="entry name" value="PAC"/>
    <property type="match status" value="1"/>
</dbReference>
<evidence type="ECO:0008006" key="3">
    <source>
        <dbReference type="Google" id="ProtNLM"/>
    </source>
</evidence>
<dbReference type="SUPFAM" id="SSF109604">
    <property type="entry name" value="HD-domain/PDEase-like"/>
    <property type="match status" value="1"/>
</dbReference>
<keyword evidence="2" id="KW-1185">Reference proteome</keyword>
<dbReference type="KEGG" id="manr:MPAN_001340"/>
<dbReference type="InterPro" id="IPR043128">
    <property type="entry name" value="Rev_trsase/Diguanyl_cyclase"/>
</dbReference>
<dbReference type="PROSITE" id="PS50112">
    <property type="entry name" value="PAS"/>
    <property type="match status" value="1"/>
</dbReference>
<dbReference type="NCBIfam" id="TIGR00254">
    <property type="entry name" value="GGDEF"/>
    <property type="match status" value="1"/>
</dbReference>
<dbReference type="SUPFAM" id="SSF55073">
    <property type="entry name" value="Nucleotide cyclase"/>
    <property type="match status" value="1"/>
</dbReference>
<name>A0A7U9TK58_9MOLU</name>
<dbReference type="SUPFAM" id="SSF55785">
    <property type="entry name" value="PYP-like sensor domain (PAS domain)"/>
    <property type="match status" value="1"/>
</dbReference>
<dbReference type="Proteomes" id="UP000620133">
    <property type="component" value="Chromosome"/>
</dbReference>
<sequence length="756" mass="85660">MKLAKIKSKIFNIIKPIFISKYIGFVIGSILIIIIVFIWAATRLDNLEKLEKNVESNSKIYINKVEERIRYIDFSLSELASNGSPSTISELEAWDTNTEFYIETLTGIKHIVWVDKDLIILRVTPSEDSKYIINETIDSQQNNPNYTNLIIPIYNGNAIVGFIFADVDASELILSVLADFEDNYMVQVFSEDLILVSSDNWEESKLDISTESDISIKNDIFTIILTPTKELISQSTRNSTLILILGIALSIMISTILILGTISNNRLEGLVSEKTLELSQTIAILKHEKDFAQNYLNIAAVMIIILDANGIVKLMNKKGCSIIGVDENTIIGKNWIDHYVPKEARQEIKSFFNTVFAKDEKIIEKYQNKIITANGEERFISWHNSILYDVEGNVEGILSSGEDITEQYKKQKEIEFLSYHDSLTGLYNRPYFLEAFKKLNLLKQYPFGIMMIDVNGLKLLNDAFGHLVGDSALKLIGKILLETIDNKNVIARLGGDEFLILLPNTTSDQLNDIKHELKEKIKKYPINNIVLSLAIGFDEITKAASSLDGALTIAENHMYADKIAEGSSSRHRTISAIWEMLTEKFEVERLHSKLVSKYCKKMGQALDLRNDEIIELEQAGMFHDIGKISIPDSILAKPGKLTSEEYEIMKTHSEIGYKILRAADEYSDLAIHALYHHERWDGKGYPKGIKEEEIPLFSRIIGIVDAYEAMTSVRPYKDKMSVKAATQEIIRCSGSQFDPTLAKVFVEKVLNTKWEE</sequence>
<evidence type="ECO:0000313" key="1">
    <source>
        <dbReference type="EMBL" id="BCR35241.1"/>
    </source>
</evidence>
<dbReference type="InterPro" id="IPR037522">
    <property type="entry name" value="HD_GYP_dom"/>
</dbReference>
<proteinExistence type="predicted"/>
<dbReference type="NCBIfam" id="TIGR00229">
    <property type="entry name" value="sensory_box"/>
    <property type="match status" value="1"/>
</dbReference>
<dbReference type="CDD" id="cd00130">
    <property type="entry name" value="PAS"/>
    <property type="match status" value="1"/>
</dbReference>
<dbReference type="Gene3D" id="3.30.450.20">
    <property type="entry name" value="PAS domain"/>
    <property type="match status" value="1"/>
</dbReference>